<dbReference type="PIRSF" id="PIRSF005962">
    <property type="entry name" value="Pept_M20D_amidohydro"/>
    <property type="match status" value="1"/>
</dbReference>
<evidence type="ECO:0000313" key="5">
    <source>
        <dbReference type="Proteomes" id="UP000528964"/>
    </source>
</evidence>
<feature type="binding site" evidence="2">
    <location>
        <position position="138"/>
    </location>
    <ligand>
        <name>Mn(2+)</name>
        <dbReference type="ChEBI" id="CHEBI:29035"/>
        <label>2</label>
    </ligand>
</feature>
<keyword evidence="2" id="KW-0464">Manganese</keyword>
<sequence length="361" mass="37681">MYDLPRTARFVAERLSEFGCDRIETGIGRTGVVATIVGRRGDSDHVVGLRSDMDALPIEEATGAPYASRTPGQMHACGHDGHMAMLLAAAKCLAEDRDFAGTVALVFQPAEEGGAGAKAMLDDGLVGRFGVREIYGMHNLPGLGLGEFGIRPGPIMAAADRVDIRIEGRGGHAGRPALVVDPVVAASHVVLGLQTIVSRNVDPMESGVLSITQIRAGAADNIVDDAAVLSGTVRTLTPHVRDLIERRIGEIASGIAGGLGARAVTSYRRGYPVTVNAPEAAGFAAQAASTVVGAGAVAMDHPPLMVAEDFAYFLEELPGAFIFMGNGDSGGLHSPGYDFDDSAIPNGVSYWLRLVERRLAA</sequence>
<dbReference type="InterPro" id="IPR036264">
    <property type="entry name" value="Bact_exopeptidase_dim_dom"/>
</dbReference>
<dbReference type="SUPFAM" id="SSF53187">
    <property type="entry name" value="Zn-dependent exopeptidases"/>
    <property type="match status" value="1"/>
</dbReference>
<dbReference type="EC" id="3.5.1.32" evidence="4"/>
<keyword evidence="5" id="KW-1185">Reference proteome</keyword>
<keyword evidence="1 4" id="KW-0378">Hydrolase</keyword>
<evidence type="ECO:0000259" key="3">
    <source>
        <dbReference type="Pfam" id="PF07687"/>
    </source>
</evidence>
<evidence type="ECO:0000256" key="2">
    <source>
        <dbReference type="PIRSR" id="PIRSR005962-1"/>
    </source>
</evidence>
<dbReference type="Gene3D" id="3.30.70.360">
    <property type="match status" value="1"/>
</dbReference>
<dbReference type="FunFam" id="3.30.70.360:FF:000001">
    <property type="entry name" value="N-acetyldiaminopimelate deacetylase"/>
    <property type="match status" value="1"/>
</dbReference>
<proteinExistence type="predicted"/>
<evidence type="ECO:0000256" key="1">
    <source>
        <dbReference type="ARBA" id="ARBA00022801"/>
    </source>
</evidence>
<feature type="domain" description="Peptidase M20 dimerisation" evidence="3">
    <location>
        <begin position="162"/>
        <end position="252"/>
    </location>
</feature>
<dbReference type="GO" id="GO:0047980">
    <property type="term" value="F:hippurate hydrolase activity"/>
    <property type="evidence" value="ECO:0007669"/>
    <property type="project" value="UniProtKB-EC"/>
</dbReference>
<name>A0A7W6D258_9HYPH</name>
<dbReference type="GO" id="GO:0050118">
    <property type="term" value="F:N-acetyldiaminopimelate deacetylase activity"/>
    <property type="evidence" value="ECO:0007669"/>
    <property type="project" value="UniProtKB-ARBA"/>
</dbReference>
<feature type="binding site" evidence="2">
    <location>
        <position position="79"/>
    </location>
    <ligand>
        <name>Mn(2+)</name>
        <dbReference type="ChEBI" id="CHEBI:29035"/>
        <label>2</label>
    </ligand>
</feature>
<keyword evidence="2" id="KW-0479">Metal-binding</keyword>
<dbReference type="GO" id="GO:0019877">
    <property type="term" value="P:diaminopimelate biosynthetic process"/>
    <property type="evidence" value="ECO:0007669"/>
    <property type="project" value="UniProtKB-ARBA"/>
</dbReference>
<reference evidence="4 5" key="1">
    <citation type="submission" date="2020-08" db="EMBL/GenBank/DDBJ databases">
        <title>Genomic Encyclopedia of Type Strains, Phase IV (KMG-IV): sequencing the most valuable type-strain genomes for metagenomic binning, comparative biology and taxonomic classification.</title>
        <authorList>
            <person name="Goeker M."/>
        </authorList>
    </citation>
    <scope>NUCLEOTIDE SEQUENCE [LARGE SCALE GENOMIC DNA]</scope>
    <source>
        <strain evidence="4 5">DSM 25481</strain>
    </source>
</reference>
<dbReference type="InterPro" id="IPR011650">
    <property type="entry name" value="Peptidase_M20_dimer"/>
</dbReference>
<comment type="caution">
    <text evidence="4">The sequence shown here is derived from an EMBL/GenBank/DDBJ whole genome shotgun (WGS) entry which is preliminary data.</text>
</comment>
<accession>A0A7W6D258</accession>
<protein>
    <submittedName>
        <fullName evidence="4">Hippurate hydrolase</fullName>
        <ecNumber evidence="4">3.5.1.32</ecNumber>
    </submittedName>
</protein>
<feature type="binding site" evidence="2">
    <location>
        <position position="77"/>
    </location>
    <ligand>
        <name>Mn(2+)</name>
        <dbReference type="ChEBI" id="CHEBI:29035"/>
        <label>2</label>
    </ligand>
</feature>
<evidence type="ECO:0000313" key="4">
    <source>
        <dbReference type="EMBL" id="MBB3973256.1"/>
    </source>
</evidence>
<dbReference type="Gene3D" id="3.40.630.10">
    <property type="entry name" value="Zn peptidases"/>
    <property type="match status" value="1"/>
</dbReference>
<dbReference type="Pfam" id="PF07687">
    <property type="entry name" value="M20_dimer"/>
    <property type="match status" value="1"/>
</dbReference>
<organism evidence="4 5">
    <name type="scientific">Hansschlegelia beijingensis</name>
    <dbReference type="NCBI Taxonomy" id="1133344"/>
    <lineage>
        <taxon>Bacteria</taxon>
        <taxon>Pseudomonadati</taxon>
        <taxon>Pseudomonadota</taxon>
        <taxon>Alphaproteobacteria</taxon>
        <taxon>Hyphomicrobiales</taxon>
        <taxon>Methylopilaceae</taxon>
        <taxon>Hansschlegelia</taxon>
    </lineage>
</organism>
<dbReference type="AlphaFoldDB" id="A0A7W6D258"/>
<gene>
    <name evidence="4" type="ORF">GGR24_001913</name>
</gene>
<dbReference type="Pfam" id="PF01546">
    <property type="entry name" value="Peptidase_M20"/>
    <property type="match status" value="1"/>
</dbReference>
<dbReference type="NCBIfam" id="TIGR01891">
    <property type="entry name" value="amidohydrolases"/>
    <property type="match status" value="1"/>
</dbReference>
<dbReference type="InterPro" id="IPR017439">
    <property type="entry name" value="Amidohydrolase"/>
</dbReference>
<feature type="binding site" evidence="2">
    <location>
        <position position="333"/>
    </location>
    <ligand>
        <name>Mn(2+)</name>
        <dbReference type="ChEBI" id="CHEBI:29035"/>
        <label>2</label>
    </ligand>
</feature>
<feature type="binding site" evidence="2">
    <location>
        <position position="112"/>
    </location>
    <ligand>
        <name>Mn(2+)</name>
        <dbReference type="ChEBI" id="CHEBI:29035"/>
        <label>2</label>
    </ligand>
</feature>
<dbReference type="EMBL" id="JACIDR010000002">
    <property type="protein sequence ID" value="MBB3973256.1"/>
    <property type="molecule type" value="Genomic_DNA"/>
</dbReference>
<comment type="cofactor">
    <cofactor evidence="2">
        <name>Mn(2+)</name>
        <dbReference type="ChEBI" id="CHEBI:29035"/>
    </cofactor>
    <text evidence="2">The Mn(2+) ion enhances activity.</text>
</comment>
<dbReference type="Proteomes" id="UP000528964">
    <property type="component" value="Unassembled WGS sequence"/>
</dbReference>
<dbReference type="PANTHER" id="PTHR11014">
    <property type="entry name" value="PEPTIDASE M20 FAMILY MEMBER"/>
    <property type="match status" value="1"/>
</dbReference>
<dbReference type="InterPro" id="IPR002933">
    <property type="entry name" value="Peptidase_M20"/>
</dbReference>
<dbReference type="SUPFAM" id="SSF55031">
    <property type="entry name" value="Bacterial exopeptidase dimerisation domain"/>
    <property type="match status" value="1"/>
</dbReference>
<dbReference type="PANTHER" id="PTHR11014:SF63">
    <property type="entry name" value="METALLOPEPTIDASE, PUTATIVE (AFU_ORTHOLOGUE AFUA_6G09600)-RELATED"/>
    <property type="match status" value="1"/>
</dbReference>
<dbReference type="GO" id="GO:0046872">
    <property type="term" value="F:metal ion binding"/>
    <property type="evidence" value="ECO:0007669"/>
    <property type="project" value="UniProtKB-KW"/>
</dbReference>